<evidence type="ECO:0000259" key="2">
    <source>
        <dbReference type="Pfam" id="PF06812"/>
    </source>
</evidence>
<keyword evidence="4" id="KW-1185">Reference proteome</keyword>
<comment type="caution">
    <text evidence="3">The sequence shown here is derived from an EMBL/GenBank/DDBJ whole genome shotgun (WGS) entry which is preliminary data.</text>
</comment>
<feature type="region of interest" description="Disordered" evidence="1">
    <location>
        <begin position="182"/>
        <end position="202"/>
    </location>
</feature>
<dbReference type="InterPro" id="IPR010657">
    <property type="entry name" value="ImpA_N"/>
</dbReference>
<dbReference type="AlphaFoldDB" id="A0A4V2G1L8"/>
<dbReference type="Proteomes" id="UP000292958">
    <property type="component" value="Unassembled WGS sequence"/>
</dbReference>
<dbReference type="RefSeq" id="WP_130425064.1">
    <property type="nucleotide sequence ID" value="NZ_SHKW01000007.1"/>
</dbReference>
<sequence length="381" mass="42016">MTNLIYDRELLMRPITPDAPAGESLRYDPVYDRISTARRQEAALSQGVWQRATQQADWNLVEELCRSALATRSKDLQIAVWLAEAWLYLFGLPGFISGCSLIEDLHELYLVELIPSSESARQALEGGTPLPLDSADPAIEHRLNILQWMNDKFSIAIKLRPLTAPIEGAEVPAVSLADIETAQHSQRAARRQGTPHDVPSGDAHLARSIQLTPPEFIAQTWNELQHAIESIDQLGSALDRYYGPASSSLLRIRSVLHEMSVAIASAVPEIDPQPHEETITSLETGSDLLPAVHKPSASVNFDSGASIQTREEAYEALVQIANFLARLEPHSPVPYLLHRAIAWGGMSLKELLPELLHDQAALKDVGHLLRFEGADAHSIDK</sequence>
<feature type="domain" description="ImpA N-terminal" evidence="2">
    <location>
        <begin position="13"/>
        <end position="150"/>
    </location>
</feature>
<accession>A0A4V2G1L8</accession>
<evidence type="ECO:0000313" key="3">
    <source>
        <dbReference type="EMBL" id="RZU29756.1"/>
    </source>
</evidence>
<reference evidence="3 4" key="1">
    <citation type="submission" date="2019-02" db="EMBL/GenBank/DDBJ databases">
        <title>Genomic Encyclopedia of Archaeal and Bacterial Type Strains, Phase II (KMG-II): from individual species to whole genera.</title>
        <authorList>
            <person name="Goeker M."/>
        </authorList>
    </citation>
    <scope>NUCLEOTIDE SEQUENCE [LARGE SCALE GENOMIC DNA]</scope>
    <source>
        <strain evidence="3 4">DSM 18101</strain>
    </source>
</reference>
<dbReference type="PANTHER" id="PTHR37951">
    <property type="entry name" value="CYTOPLASMIC PROTEIN-RELATED"/>
    <property type="match status" value="1"/>
</dbReference>
<evidence type="ECO:0000313" key="4">
    <source>
        <dbReference type="Proteomes" id="UP000292958"/>
    </source>
</evidence>
<gene>
    <name evidence="3" type="ORF">BDD14_6374</name>
</gene>
<name>A0A4V2G1L8_9BACT</name>
<proteinExistence type="predicted"/>
<evidence type="ECO:0000256" key="1">
    <source>
        <dbReference type="SAM" id="MobiDB-lite"/>
    </source>
</evidence>
<dbReference type="PANTHER" id="PTHR37951:SF1">
    <property type="entry name" value="TYPE VI SECRETION SYSTEM COMPONENT TSSA1"/>
    <property type="match status" value="1"/>
</dbReference>
<protein>
    <submittedName>
        <fullName evidence="3">Type VI secretion system protein ImpA</fullName>
    </submittedName>
</protein>
<organism evidence="3 4">
    <name type="scientific">Edaphobacter modestus</name>
    <dbReference type="NCBI Taxonomy" id="388466"/>
    <lineage>
        <taxon>Bacteria</taxon>
        <taxon>Pseudomonadati</taxon>
        <taxon>Acidobacteriota</taxon>
        <taxon>Terriglobia</taxon>
        <taxon>Terriglobales</taxon>
        <taxon>Acidobacteriaceae</taxon>
        <taxon>Edaphobacter</taxon>
    </lineage>
</organism>
<dbReference type="EMBL" id="SHKW01000007">
    <property type="protein sequence ID" value="RZU29756.1"/>
    <property type="molecule type" value="Genomic_DNA"/>
</dbReference>
<dbReference type="OrthoDB" id="9771118at2"/>
<dbReference type="Pfam" id="PF06812">
    <property type="entry name" value="ImpA_N"/>
    <property type="match status" value="1"/>
</dbReference>
<dbReference type="InterPro" id="IPR017740">
    <property type="entry name" value="TssA-like"/>
</dbReference>